<evidence type="ECO:0000256" key="1">
    <source>
        <dbReference type="SAM" id="MobiDB-lite"/>
    </source>
</evidence>
<dbReference type="STRING" id="1076256.A0A2H3CD56"/>
<evidence type="ECO:0000313" key="3">
    <source>
        <dbReference type="Proteomes" id="UP000218334"/>
    </source>
</evidence>
<gene>
    <name evidence="2" type="ORF">ARMSODRAFT_1000483</name>
</gene>
<feature type="region of interest" description="Disordered" evidence="1">
    <location>
        <begin position="567"/>
        <end position="587"/>
    </location>
</feature>
<sequence length="587" mass="65921">MPTTIQSLPVELITRIIVLGSNYEYPYTDSPFLFKPVQNTFYNSPSCAFQVAVSHVCHTWREIALRTACLWTTLHFHEPTHIQRARVFLSRSRPQSSSTLDILISTVSEPEYIPNVNLYLKELREIFDLVVGHVKRWRSFHLKIRDNQCKLVARQYLSSCGPGPNLETLQLYHFEDFENSADLYLATYRPPVIIFNNQVPKIKNVSLIGVNLPWDQSPYLDNLRSLELALHADNIRPPYVDWEHMLRSPDLERLSLHYSGPRSSAGDAITAWPTSLTWPAANGKGPVVLEKLTELGLMDLEAEYLGKVMQGVVMTGVTKLSLNLSEQDYTPFVGSLVPRREGNKSSRPGPPVHYALPNIHLLTGLTVTALECSVSSFRALLRVLVNLRFLDVDFAGLCSGEGWKVFVEDDDPQSELDLEEGGSEVARSSRRPTPEQQELIVDKKNDLEWNLPQGPLPRPLSSYAMKASGSSLVARTSAAEGRPAIMPSLLPNLDTFRALSLDGSTLLNVIASRGTMAGKVNWTIRLGIRYRDLETSTGDSILDGIIRNGKCLLQEIEMQVPVHVDWVQDDEEEEEEEEEGEEDGDDE</sequence>
<reference evidence="3" key="1">
    <citation type="journal article" date="2017" name="Nat. Ecol. Evol.">
        <title>Genome expansion and lineage-specific genetic innovations in the forest pathogenic fungi Armillaria.</title>
        <authorList>
            <person name="Sipos G."/>
            <person name="Prasanna A.N."/>
            <person name="Walter M.C."/>
            <person name="O'Connor E."/>
            <person name="Balint B."/>
            <person name="Krizsan K."/>
            <person name="Kiss B."/>
            <person name="Hess J."/>
            <person name="Varga T."/>
            <person name="Slot J."/>
            <person name="Riley R."/>
            <person name="Boka B."/>
            <person name="Rigling D."/>
            <person name="Barry K."/>
            <person name="Lee J."/>
            <person name="Mihaltcheva S."/>
            <person name="LaButti K."/>
            <person name="Lipzen A."/>
            <person name="Waldron R."/>
            <person name="Moloney N.M."/>
            <person name="Sperisen C."/>
            <person name="Kredics L."/>
            <person name="Vagvoelgyi C."/>
            <person name="Patrignani A."/>
            <person name="Fitzpatrick D."/>
            <person name="Nagy I."/>
            <person name="Doyle S."/>
            <person name="Anderson J.B."/>
            <person name="Grigoriev I.V."/>
            <person name="Gueldener U."/>
            <person name="Muensterkoetter M."/>
            <person name="Nagy L.G."/>
        </authorList>
    </citation>
    <scope>NUCLEOTIDE SEQUENCE [LARGE SCALE GENOMIC DNA]</scope>
    <source>
        <strain evidence="3">28-4</strain>
    </source>
</reference>
<accession>A0A2H3CD56</accession>
<evidence type="ECO:0000313" key="2">
    <source>
        <dbReference type="EMBL" id="PBK74707.1"/>
    </source>
</evidence>
<organism evidence="2 3">
    <name type="scientific">Armillaria solidipes</name>
    <dbReference type="NCBI Taxonomy" id="1076256"/>
    <lineage>
        <taxon>Eukaryota</taxon>
        <taxon>Fungi</taxon>
        <taxon>Dikarya</taxon>
        <taxon>Basidiomycota</taxon>
        <taxon>Agaricomycotina</taxon>
        <taxon>Agaricomycetes</taxon>
        <taxon>Agaricomycetidae</taxon>
        <taxon>Agaricales</taxon>
        <taxon>Marasmiineae</taxon>
        <taxon>Physalacriaceae</taxon>
        <taxon>Armillaria</taxon>
    </lineage>
</organism>
<proteinExistence type="predicted"/>
<dbReference type="EMBL" id="KZ293418">
    <property type="protein sequence ID" value="PBK74707.1"/>
    <property type="molecule type" value="Genomic_DNA"/>
</dbReference>
<name>A0A2H3CD56_9AGAR</name>
<dbReference type="Proteomes" id="UP000218334">
    <property type="component" value="Unassembled WGS sequence"/>
</dbReference>
<protein>
    <submittedName>
        <fullName evidence="2">Uncharacterized protein</fullName>
    </submittedName>
</protein>
<feature type="region of interest" description="Disordered" evidence="1">
    <location>
        <begin position="414"/>
        <end position="436"/>
    </location>
</feature>
<keyword evidence="3" id="KW-1185">Reference proteome</keyword>
<dbReference type="AlphaFoldDB" id="A0A2H3CD56"/>